<sequence length="156" mass="18716">MNIDTTHPHIFHLDPSHQREKREPHDSLVYINNPIMPEIEEFAQRDKKILQLRDLLQNNKKELELYRSKIESETKNNLYLKDVLKNYHSYKSYIINMKNKQKKAMENISTHLEKISKENNLGAENLERVKLEQNQILDELDKIQKELQDLTLKPEK</sequence>
<proteinExistence type="predicted"/>
<name>A0A6C0BRG2_9ZZZZ</name>
<organism evidence="3">
    <name type="scientific">viral metagenome</name>
    <dbReference type="NCBI Taxonomy" id="1070528"/>
    <lineage>
        <taxon>unclassified sequences</taxon>
        <taxon>metagenomes</taxon>
        <taxon>organismal metagenomes</taxon>
    </lineage>
</organism>
<keyword evidence="1" id="KW-0175">Coiled coil</keyword>
<protein>
    <submittedName>
        <fullName evidence="3">Uncharacterized protein</fullName>
    </submittedName>
</protein>
<reference evidence="3" key="1">
    <citation type="journal article" date="2020" name="Nature">
        <title>Giant virus diversity and host interactions through global metagenomics.</title>
        <authorList>
            <person name="Schulz F."/>
            <person name="Roux S."/>
            <person name="Paez-Espino D."/>
            <person name="Jungbluth S."/>
            <person name="Walsh D.A."/>
            <person name="Denef V.J."/>
            <person name="McMahon K.D."/>
            <person name="Konstantinidis K.T."/>
            <person name="Eloe-Fadrosh E.A."/>
            <person name="Kyrpides N.C."/>
            <person name="Woyke T."/>
        </authorList>
    </citation>
    <scope>NUCLEOTIDE SEQUENCE</scope>
    <source>
        <strain evidence="3">GVMAG-M-3300018428-16</strain>
    </source>
</reference>
<feature type="coiled-coil region" evidence="1">
    <location>
        <begin position="49"/>
        <end position="76"/>
    </location>
</feature>
<evidence type="ECO:0000256" key="2">
    <source>
        <dbReference type="SAM" id="MobiDB-lite"/>
    </source>
</evidence>
<accession>A0A6C0BRG2</accession>
<evidence type="ECO:0000256" key="1">
    <source>
        <dbReference type="SAM" id="Coils"/>
    </source>
</evidence>
<feature type="coiled-coil region" evidence="1">
    <location>
        <begin position="126"/>
        <end position="153"/>
    </location>
</feature>
<dbReference type="AlphaFoldDB" id="A0A6C0BRG2"/>
<evidence type="ECO:0000313" key="3">
    <source>
        <dbReference type="EMBL" id="QHS94786.1"/>
    </source>
</evidence>
<feature type="region of interest" description="Disordered" evidence="2">
    <location>
        <begin position="1"/>
        <end position="23"/>
    </location>
</feature>
<feature type="compositionally biased region" description="Basic and acidic residues" evidence="2">
    <location>
        <begin position="11"/>
        <end position="23"/>
    </location>
</feature>
<dbReference type="EMBL" id="MN739233">
    <property type="protein sequence ID" value="QHS94786.1"/>
    <property type="molecule type" value="Genomic_DNA"/>
</dbReference>